<organism evidence="2 3">
    <name type="scientific">Muricoccus nepalensis</name>
    <dbReference type="NCBI Taxonomy" id="1854500"/>
    <lineage>
        <taxon>Bacteria</taxon>
        <taxon>Pseudomonadati</taxon>
        <taxon>Pseudomonadota</taxon>
        <taxon>Alphaproteobacteria</taxon>
        <taxon>Acetobacterales</taxon>
        <taxon>Roseomonadaceae</taxon>
        <taxon>Muricoccus</taxon>
    </lineage>
</organism>
<comment type="caution">
    <text evidence="2">The sequence shown here is derived from an EMBL/GenBank/DDBJ whole genome shotgun (WGS) entry which is preliminary data.</text>
</comment>
<dbReference type="Pfam" id="PF07879">
    <property type="entry name" value="PHB_acc_N"/>
    <property type="match status" value="1"/>
</dbReference>
<dbReference type="Proteomes" id="UP000317078">
    <property type="component" value="Unassembled WGS sequence"/>
</dbReference>
<keyword evidence="3" id="KW-1185">Reference proteome</keyword>
<feature type="domain" description="PHA accumulation regulator DNA-binding N-terminal" evidence="1">
    <location>
        <begin position="12"/>
        <end position="61"/>
    </location>
</feature>
<dbReference type="RefSeq" id="WP_140885173.1">
    <property type="nucleotide sequence ID" value="NZ_RCZP01000020.1"/>
</dbReference>
<sequence length="72" mass="8325">MPAQREVQPLLVRRYGRDRLYNVTRQHYVTVQELRGWAQKGRPLVVIDDETNTDVTQVLLAADPPRLGAVFH</sequence>
<dbReference type="OrthoDB" id="7999299at2"/>
<dbReference type="AlphaFoldDB" id="A0A502FTS5"/>
<protein>
    <recommendedName>
        <fullName evidence="1">PHA accumulation regulator DNA-binding N-terminal domain-containing protein</fullName>
    </recommendedName>
</protein>
<name>A0A502FTS5_9PROT</name>
<evidence type="ECO:0000313" key="2">
    <source>
        <dbReference type="EMBL" id="TPG52516.1"/>
    </source>
</evidence>
<evidence type="ECO:0000313" key="3">
    <source>
        <dbReference type="Proteomes" id="UP000317078"/>
    </source>
</evidence>
<gene>
    <name evidence="2" type="ORF">EAH89_18200</name>
</gene>
<evidence type="ECO:0000259" key="1">
    <source>
        <dbReference type="Pfam" id="PF07879"/>
    </source>
</evidence>
<proteinExistence type="predicted"/>
<dbReference type="EMBL" id="RCZP01000020">
    <property type="protein sequence ID" value="TPG52516.1"/>
    <property type="molecule type" value="Genomic_DNA"/>
</dbReference>
<reference evidence="2 3" key="1">
    <citation type="journal article" date="2019" name="Environ. Microbiol.">
        <title>Species interactions and distinct microbial communities in high Arctic permafrost affected cryosols are associated with the CH4 and CO2 gas fluxes.</title>
        <authorList>
            <person name="Altshuler I."/>
            <person name="Hamel J."/>
            <person name="Turney S."/>
            <person name="Magnuson E."/>
            <person name="Levesque R."/>
            <person name="Greer C."/>
            <person name="Whyte L.G."/>
        </authorList>
    </citation>
    <scope>NUCLEOTIDE SEQUENCE [LARGE SCALE GENOMIC DNA]</scope>
    <source>
        <strain evidence="2 3">S9.3B</strain>
    </source>
</reference>
<accession>A0A502FTS5</accession>
<dbReference type="InterPro" id="IPR012909">
    <property type="entry name" value="PHA_DNA-bd_N"/>
</dbReference>